<dbReference type="AlphaFoldDB" id="A0A0M2NEU0"/>
<dbReference type="InterPro" id="IPR003148">
    <property type="entry name" value="RCK_N"/>
</dbReference>
<dbReference type="Gene3D" id="3.40.50.720">
    <property type="entry name" value="NAD(P)-binding Rossmann-like Domain"/>
    <property type="match status" value="1"/>
</dbReference>
<gene>
    <name evidence="3" type="ORF">CHK_1416</name>
</gene>
<dbReference type="PROSITE" id="PS51201">
    <property type="entry name" value="RCK_N"/>
    <property type="match status" value="1"/>
</dbReference>
<dbReference type="RefSeq" id="WP_046443291.1">
    <property type="nucleotide sequence ID" value="NZ_JAXDTA010000194.1"/>
</dbReference>
<evidence type="ECO:0000313" key="4">
    <source>
        <dbReference type="Proteomes" id="UP000034076"/>
    </source>
</evidence>
<reference evidence="3 4" key="1">
    <citation type="submission" date="2015-04" db="EMBL/GenBank/DDBJ databases">
        <title>Draft genome sequence of bacteremic isolate Catabacter hongkongensis type strain HKU16T.</title>
        <authorList>
            <person name="Lau S.K."/>
            <person name="Teng J.L."/>
            <person name="Huang Y."/>
            <person name="Curreem S.O."/>
            <person name="Tsui S.K."/>
            <person name="Woo P.C."/>
        </authorList>
    </citation>
    <scope>NUCLEOTIDE SEQUENCE [LARGE SCALE GENOMIC DNA]</scope>
    <source>
        <strain evidence="3 4">HKU16</strain>
    </source>
</reference>
<sequence>MKKQYVVIGLGRFGTSVAKTLVDQDAEVLVIDANEEKINQALSYATHAVQADATDEQALKSLGIRNFDVACVCLGEIQSSIMAALICKDQGIDLVLVKAQSEVHAKVLYKMGVDKVVFPERDMGIRVAHNLLSSNILDFIELSEDYGIAELEVHPAWAGQTLIDVDFRKKYGINIIAIKNASGSVNVSPLPGDIIMSDDVLVVIGSEEQIGKLERSGER</sequence>
<evidence type="ECO:0000313" key="3">
    <source>
        <dbReference type="EMBL" id="KKI51029.1"/>
    </source>
</evidence>
<protein>
    <submittedName>
        <fullName evidence="3">Trk system potassium uptake protein TrkA</fullName>
    </submittedName>
</protein>
<dbReference type="Proteomes" id="UP000034076">
    <property type="component" value="Unassembled WGS sequence"/>
</dbReference>
<keyword evidence="4" id="KW-1185">Reference proteome</keyword>
<dbReference type="EMBL" id="LAYJ01000088">
    <property type="protein sequence ID" value="KKI51029.1"/>
    <property type="molecule type" value="Genomic_DNA"/>
</dbReference>
<dbReference type="PANTHER" id="PTHR43833">
    <property type="entry name" value="POTASSIUM CHANNEL PROTEIN 2-RELATED-RELATED"/>
    <property type="match status" value="1"/>
</dbReference>
<dbReference type="SUPFAM" id="SSF51735">
    <property type="entry name" value="NAD(P)-binding Rossmann-fold domains"/>
    <property type="match status" value="1"/>
</dbReference>
<proteinExistence type="predicted"/>
<dbReference type="PANTHER" id="PTHR43833:SF7">
    <property type="entry name" value="KTR SYSTEM POTASSIUM UPTAKE PROTEIN C"/>
    <property type="match status" value="1"/>
</dbReference>
<dbReference type="GO" id="GO:0006813">
    <property type="term" value="P:potassium ion transport"/>
    <property type="evidence" value="ECO:0007669"/>
    <property type="project" value="InterPro"/>
</dbReference>
<dbReference type="Pfam" id="PF02254">
    <property type="entry name" value="TrkA_N"/>
    <property type="match status" value="1"/>
</dbReference>
<dbReference type="Pfam" id="PF02080">
    <property type="entry name" value="TrkA_C"/>
    <property type="match status" value="1"/>
</dbReference>
<name>A0A0M2NEU0_9FIRM</name>
<dbReference type="PATRIC" id="fig|270498.16.peg.854"/>
<dbReference type="InterPro" id="IPR006037">
    <property type="entry name" value="RCK_C"/>
</dbReference>
<dbReference type="InterPro" id="IPR036291">
    <property type="entry name" value="NAD(P)-bd_dom_sf"/>
</dbReference>
<feature type="domain" description="RCK N-terminal" evidence="1">
    <location>
        <begin position="2"/>
        <end position="117"/>
    </location>
</feature>
<feature type="domain" description="RCK C-terminal" evidence="2">
    <location>
        <begin position="134"/>
        <end position="219"/>
    </location>
</feature>
<dbReference type="GO" id="GO:0008324">
    <property type="term" value="F:monoatomic cation transmembrane transporter activity"/>
    <property type="evidence" value="ECO:0007669"/>
    <property type="project" value="InterPro"/>
</dbReference>
<dbReference type="SUPFAM" id="SSF116726">
    <property type="entry name" value="TrkA C-terminal domain-like"/>
    <property type="match status" value="1"/>
</dbReference>
<dbReference type="STRING" id="270498.CHK_1416"/>
<evidence type="ECO:0000259" key="1">
    <source>
        <dbReference type="PROSITE" id="PS51201"/>
    </source>
</evidence>
<accession>A0A0M2NEU0</accession>
<evidence type="ECO:0000259" key="2">
    <source>
        <dbReference type="PROSITE" id="PS51202"/>
    </source>
</evidence>
<dbReference type="Gene3D" id="3.30.70.1450">
    <property type="entry name" value="Regulator of K+ conductance, C-terminal domain"/>
    <property type="match status" value="1"/>
</dbReference>
<organism evidence="3 4">
    <name type="scientific">Christensenella hongkongensis</name>
    <dbReference type="NCBI Taxonomy" id="270498"/>
    <lineage>
        <taxon>Bacteria</taxon>
        <taxon>Bacillati</taxon>
        <taxon>Bacillota</taxon>
        <taxon>Clostridia</taxon>
        <taxon>Christensenellales</taxon>
        <taxon>Christensenellaceae</taxon>
        <taxon>Christensenella</taxon>
    </lineage>
</organism>
<dbReference type="InterPro" id="IPR050721">
    <property type="entry name" value="Trk_Ktr_HKT_K-transport"/>
</dbReference>
<comment type="caution">
    <text evidence="3">The sequence shown here is derived from an EMBL/GenBank/DDBJ whole genome shotgun (WGS) entry which is preliminary data.</text>
</comment>
<dbReference type="PROSITE" id="PS51202">
    <property type="entry name" value="RCK_C"/>
    <property type="match status" value="1"/>
</dbReference>
<dbReference type="OrthoDB" id="9776294at2"/>
<dbReference type="InterPro" id="IPR036721">
    <property type="entry name" value="RCK_C_sf"/>
</dbReference>